<sequence length="335" mass="38173">MSLLSLLGEENPLSWYLDRHATNTGKTVGYRRVSGKIGLTNNEEGIRGAWVEKRVALFKSLLDNNYRIKILSELTDSTKNDMAEYNLSYQDCDVLVLEFGGTNLQFYQKYWDKTVEMINAHQGKIIFINDDPDLGFLWELLPNENWSRWTVAANAVNCKEVGETLKCPIGATVVDYPMDGGMEFAEFHFGANKSTVYIGRPNGRTKIFKELTQSSSLVIAGKPEEWKDYPSVNVIKNPNQKDRRSFYQNYAGCLAVYDNKHRICGWRTGRAYHAVYAGIPVCSPNGNVGLHWCYGVDTATQLTDFANTSREFRENIWKQQKASIQMMKKVDLIKL</sequence>
<reference evidence="1" key="1">
    <citation type="submission" date="2020-04" db="EMBL/GenBank/DDBJ databases">
        <authorList>
            <person name="Chiriac C."/>
            <person name="Salcher M."/>
            <person name="Ghai R."/>
            <person name="Kavagutti S V."/>
        </authorList>
    </citation>
    <scope>NUCLEOTIDE SEQUENCE</scope>
</reference>
<gene>
    <name evidence="1" type="ORF">UFOVP49_181</name>
</gene>
<evidence type="ECO:0000313" key="1">
    <source>
        <dbReference type="EMBL" id="CAB4124343.1"/>
    </source>
</evidence>
<name>A0A6J5KTL8_9CAUD</name>
<protein>
    <submittedName>
        <fullName evidence="1">Uncharacterized protein</fullName>
    </submittedName>
</protein>
<accession>A0A6J5KTL8</accession>
<dbReference type="EMBL" id="LR796178">
    <property type="protein sequence ID" value="CAB4124343.1"/>
    <property type="molecule type" value="Genomic_DNA"/>
</dbReference>
<organism evidence="1">
    <name type="scientific">uncultured Caudovirales phage</name>
    <dbReference type="NCBI Taxonomy" id="2100421"/>
    <lineage>
        <taxon>Viruses</taxon>
        <taxon>Duplodnaviria</taxon>
        <taxon>Heunggongvirae</taxon>
        <taxon>Uroviricota</taxon>
        <taxon>Caudoviricetes</taxon>
        <taxon>Peduoviridae</taxon>
        <taxon>Maltschvirus</taxon>
        <taxon>Maltschvirus maltsch</taxon>
    </lineage>
</organism>
<proteinExistence type="predicted"/>